<dbReference type="PROSITE" id="PS51643">
    <property type="entry name" value="HD_CAS3"/>
    <property type="match status" value="1"/>
</dbReference>
<keyword evidence="4" id="KW-0479">Metal-binding</keyword>
<proteinExistence type="inferred from homology"/>
<dbReference type="PANTHER" id="PTHR47959">
    <property type="entry name" value="ATP-DEPENDENT RNA HELICASE RHLE-RELATED"/>
    <property type="match status" value="1"/>
</dbReference>
<dbReference type="InterPro" id="IPR006474">
    <property type="entry name" value="Helicase_Cas3_CRISPR-ass_core"/>
</dbReference>
<dbReference type="InterPro" id="IPR050079">
    <property type="entry name" value="DEAD_box_RNA_helicase"/>
</dbReference>
<evidence type="ECO:0000256" key="6">
    <source>
        <dbReference type="ARBA" id="ARBA00022801"/>
    </source>
</evidence>
<evidence type="ECO:0000256" key="5">
    <source>
        <dbReference type="ARBA" id="ARBA00022741"/>
    </source>
</evidence>
<dbReference type="InterPro" id="IPR038257">
    <property type="entry name" value="CRISPR-assoc_Cas3_HD_sf"/>
</dbReference>
<dbReference type="GO" id="GO:0004518">
    <property type="term" value="F:nuclease activity"/>
    <property type="evidence" value="ECO:0007669"/>
    <property type="project" value="UniProtKB-KW"/>
</dbReference>
<keyword evidence="5" id="KW-0547">Nucleotide-binding</keyword>
<comment type="similarity">
    <text evidence="1">In the N-terminal section; belongs to the CRISPR-associated nuclease Cas3-HD family.</text>
</comment>
<evidence type="ECO:0000256" key="10">
    <source>
        <dbReference type="ARBA" id="ARBA00038437"/>
    </source>
</evidence>
<dbReference type="GO" id="GO:0003676">
    <property type="term" value="F:nucleic acid binding"/>
    <property type="evidence" value="ECO:0007669"/>
    <property type="project" value="InterPro"/>
</dbReference>
<dbReference type="InterPro" id="IPR054712">
    <property type="entry name" value="Cas3-like_dom"/>
</dbReference>
<name>A0A6L9L619_9BACT</name>
<keyword evidence="7" id="KW-0347">Helicase</keyword>
<dbReference type="InterPro" id="IPR011545">
    <property type="entry name" value="DEAD/DEAH_box_helicase_dom"/>
</dbReference>
<evidence type="ECO:0000256" key="4">
    <source>
        <dbReference type="ARBA" id="ARBA00022723"/>
    </source>
</evidence>
<dbReference type="Pfam" id="PF00270">
    <property type="entry name" value="DEAD"/>
    <property type="match status" value="1"/>
</dbReference>
<evidence type="ECO:0000256" key="8">
    <source>
        <dbReference type="ARBA" id="ARBA00022840"/>
    </source>
</evidence>
<dbReference type="NCBIfam" id="TIGR00277">
    <property type="entry name" value="HDIG"/>
    <property type="match status" value="1"/>
</dbReference>
<dbReference type="InterPro" id="IPR001650">
    <property type="entry name" value="Helicase_C-like"/>
</dbReference>
<dbReference type="SMART" id="SM00490">
    <property type="entry name" value="HELICc"/>
    <property type="match status" value="1"/>
</dbReference>
<dbReference type="NCBIfam" id="TIGR01596">
    <property type="entry name" value="cas3_HD"/>
    <property type="match status" value="1"/>
</dbReference>
<dbReference type="GO" id="GO:0003724">
    <property type="term" value="F:RNA helicase activity"/>
    <property type="evidence" value="ECO:0007669"/>
    <property type="project" value="TreeGrafter"/>
</dbReference>
<dbReference type="InterPro" id="IPR027417">
    <property type="entry name" value="P-loop_NTPase"/>
</dbReference>
<gene>
    <name evidence="12" type="primary">cas3</name>
    <name evidence="12" type="ORF">GK108_13505</name>
</gene>
<dbReference type="GO" id="GO:0005829">
    <property type="term" value="C:cytosol"/>
    <property type="evidence" value="ECO:0007669"/>
    <property type="project" value="TreeGrafter"/>
</dbReference>
<dbReference type="EMBL" id="JAAFZH010000005">
    <property type="protein sequence ID" value="NDU95894.1"/>
    <property type="molecule type" value="Genomic_DNA"/>
</dbReference>
<dbReference type="Proteomes" id="UP000474175">
    <property type="component" value="Unassembled WGS sequence"/>
</dbReference>
<comment type="similarity">
    <text evidence="10">Belongs to the DEAD box helicase family.</text>
</comment>
<dbReference type="Pfam" id="PF18019">
    <property type="entry name" value="Cas3_HD"/>
    <property type="match status" value="1"/>
</dbReference>
<dbReference type="AlphaFoldDB" id="A0A6L9L619"/>
<sequence>MSSPFPLLLAKGKPDYTTVVHHLDHVSVATVKAAQAFGMDTDLARKGSILHDIGKIHPTFQFRLTNKYQHSPFDEPFRHELASLLFLPLFERTIWPPLIEMVVGHHKSVRGDLKERGIIDLQVRFGERAFYLHAGAWNEGKNHNIPLSEKALHEEAWQQWSQEALAVLTYYGIPTRPINLDEAQQAYNEVLMYCKKAPDGFSEWRGLLMAGDHFASALIHKTLDQTQQLFRKPDLTHYQRRINNPLYPLSRVSADSDRPHTLVTACTGAGKTDFLLRRCQGRVFYTLPFQASINSMYGRIRDDILPDNPGLDEQIRVLHAASRLVVEKKKVEERTLQGHVGSAIKVLTPHQLASIVFGTPGYEATLMDLRGCDVILDEIHTYTQITRSIVLKIVEMLRALGCRIHIGTATMPSILMDRIRQILDPSSIYEVSLTNEQLDKFDRHTVHKLSSYADASDIIGKAITAGQKILVVANRVEIAQQRYTELQATYPDISILLIHSRFKRGSRGNLERRLTGKRVDKTTREPIREFNTAIGPCIVVSTQVVEVSLDISFDMMITDTAPLDALIQRFGRVNRKRDDTTIGKFKPVYVIAPPENVDDAKPYELQVLKDSFAALPGDDVLHERDVQRLIDQVFPTVDSIEINKEAIYVNGQWEIEKLVHRPKSVLFEKLEIDSMICITQDDQPAYERMGYEERMSLEIPVRYHTIAHNGLDRSPVGNKPFVVPNRAYDKDAGLLKDFLKPEFYDNANRFL</sequence>
<organism evidence="12 13">
    <name type="scientific">Spirosoma terrae</name>
    <dbReference type="NCBI Taxonomy" id="1968276"/>
    <lineage>
        <taxon>Bacteria</taxon>
        <taxon>Pseudomonadati</taxon>
        <taxon>Bacteroidota</taxon>
        <taxon>Cytophagia</taxon>
        <taxon>Cytophagales</taxon>
        <taxon>Cytophagaceae</taxon>
        <taxon>Spirosoma</taxon>
    </lineage>
</organism>
<comment type="caution">
    <text evidence="12">The sequence shown here is derived from an EMBL/GenBank/DDBJ whole genome shotgun (WGS) entry which is preliminary data.</text>
</comment>
<reference evidence="12 13" key="1">
    <citation type="submission" date="2020-02" db="EMBL/GenBank/DDBJ databases">
        <title>Draft genome sequence of two Spirosoma agri KCTC 52727 and Spirosoma terrae KCTC 52035.</title>
        <authorList>
            <person name="Rojas J."/>
            <person name="Ambika Manirajan B."/>
            <person name="Suarez C."/>
            <person name="Ratering S."/>
            <person name="Schnell S."/>
        </authorList>
    </citation>
    <scope>NUCLEOTIDE SEQUENCE [LARGE SCALE GENOMIC DNA]</scope>
    <source>
        <strain evidence="12 13">KCTC 52035</strain>
    </source>
</reference>
<dbReference type="Gene3D" id="3.40.50.300">
    <property type="entry name" value="P-loop containing nucleotide triphosphate hydrolases"/>
    <property type="match status" value="2"/>
</dbReference>
<accession>A0A6L9L619</accession>
<protein>
    <submittedName>
        <fullName evidence="12">CRISPR-associated helicase Cas3</fullName>
    </submittedName>
</protein>
<evidence type="ECO:0000256" key="1">
    <source>
        <dbReference type="ARBA" id="ARBA00006847"/>
    </source>
</evidence>
<dbReference type="GO" id="GO:0051607">
    <property type="term" value="P:defense response to virus"/>
    <property type="evidence" value="ECO:0007669"/>
    <property type="project" value="UniProtKB-KW"/>
</dbReference>
<dbReference type="InterPro" id="IPR006675">
    <property type="entry name" value="HDIG_dom"/>
</dbReference>
<keyword evidence="6" id="KW-0378">Hydrolase</keyword>
<dbReference type="Gene3D" id="1.10.3210.30">
    <property type="match status" value="1"/>
</dbReference>
<evidence type="ECO:0000313" key="12">
    <source>
        <dbReference type="EMBL" id="NDU95894.1"/>
    </source>
</evidence>
<evidence type="ECO:0000256" key="7">
    <source>
        <dbReference type="ARBA" id="ARBA00022806"/>
    </source>
</evidence>
<feature type="domain" description="HD Cas3-type" evidence="11">
    <location>
        <begin position="12"/>
        <end position="214"/>
    </location>
</feature>
<dbReference type="CDD" id="cd09641">
    <property type="entry name" value="Cas3''_I"/>
    <property type="match status" value="1"/>
</dbReference>
<keyword evidence="9" id="KW-0051">Antiviral defense</keyword>
<dbReference type="GO" id="GO:0005524">
    <property type="term" value="F:ATP binding"/>
    <property type="evidence" value="ECO:0007669"/>
    <property type="project" value="UniProtKB-KW"/>
</dbReference>
<dbReference type="RefSeq" id="WP_163948877.1">
    <property type="nucleotide sequence ID" value="NZ_JAAFZH010000005.1"/>
</dbReference>
<comment type="similarity">
    <text evidence="2">In the central section; belongs to the CRISPR-associated helicase Cas3 family.</text>
</comment>
<evidence type="ECO:0000259" key="11">
    <source>
        <dbReference type="PROSITE" id="PS51643"/>
    </source>
</evidence>
<keyword evidence="3" id="KW-0540">Nuclease</keyword>
<dbReference type="SUPFAM" id="SSF52540">
    <property type="entry name" value="P-loop containing nucleoside triphosphate hydrolases"/>
    <property type="match status" value="1"/>
</dbReference>
<evidence type="ECO:0000313" key="13">
    <source>
        <dbReference type="Proteomes" id="UP000474175"/>
    </source>
</evidence>
<evidence type="ECO:0000256" key="3">
    <source>
        <dbReference type="ARBA" id="ARBA00022722"/>
    </source>
</evidence>
<dbReference type="SUPFAM" id="SSF109604">
    <property type="entry name" value="HD-domain/PDEase-like"/>
    <property type="match status" value="1"/>
</dbReference>
<dbReference type="GO" id="GO:0046872">
    <property type="term" value="F:metal ion binding"/>
    <property type="evidence" value="ECO:0007669"/>
    <property type="project" value="UniProtKB-KW"/>
</dbReference>
<keyword evidence="8" id="KW-0067">ATP-binding</keyword>
<dbReference type="PANTHER" id="PTHR47959:SF16">
    <property type="entry name" value="CRISPR-ASSOCIATED NUCLEASE_HELICASE CAS3-RELATED"/>
    <property type="match status" value="1"/>
</dbReference>
<dbReference type="NCBIfam" id="TIGR01587">
    <property type="entry name" value="cas3_core"/>
    <property type="match status" value="1"/>
</dbReference>
<dbReference type="Pfam" id="PF22590">
    <property type="entry name" value="Cas3-like_C_2"/>
    <property type="match status" value="1"/>
</dbReference>
<evidence type="ECO:0000256" key="2">
    <source>
        <dbReference type="ARBA" id="ARBA00009046"/>
    </source>
</evidence>
<keyword evidence="13" id="KW-1185">Reference proteome</keyword>
<evidence type="ECO:0000256" key="9">
    <source>
        <dbReference type="ARBA" id="ARBA00023118"/>
    </source>
</evidence>
<dbReference type="GO" id="GO:0016787">
    <property type="term" value="F:hydrolase activity"/>
    <property type="evidence" value="ECO:0007669"/>
    <property type="project" value="UniProtKB-KW"/>
</dbReference>
<dbReference type="InterPro" id="IPR006483">
    <property type="entry name" value="CRISPR-assoc_Cas3_HD"/>
</dbReference>